<evidence type="ECO:0000256" key="4">
    <source>
        <dbReference type="ARBA" id="ARBA00022525"/>
    </source>
</evidence>
<accession>A0A2R6NS81</accession>
<proteinExistence type="inferred from homology"/>
<dbReference type="InterPro" id="IPR001338">
    <property type="entry name" value="Class_I_Hydrophobin"/>
</dbReference>
<keyword evidence="8" id="KW-1185">Reference proteome</keyword>
<dbReference type="GO" id="GO:0009277">
    <property type="term" value="C:fungal-type cell wall"/>
    <property type="evidence" value="ECO:0007669"/>
    <property type="project" value="InterPro"/>
</dbReference>
<evidence type="ECO:0000313" key="8">
    <source>
        <dbReference type="Proteomes" id="UP000186601"/>
    </source>
</evidence>
<keyword evidence="6" id="KW-0732">Signal</keyword>
<sequence>MQRGSNHMNFAKLSKRSLMTGLLANRQRATDLQKIPQHNSPLKPLSTLRYSTMFSKLAAFIALASPLLAVATPAAVARNTAPANPTTACCSSTVSVSTIYPSDFDDALNYLVKSDSAQGIAALSSIAVVLSGLAVPIGLDCSPISVVGVGSGSACDSDPVSCSNGVIIATYAEYALKLPPNPPV</sequence>
<evidence type="ECO:0000256" key="3">
    <source>
        <dbReference type="ARBA" id="ARBA00022512"/>
    </source>
</evidence>
<organism evidence="7 8">
    <name type="scientific">Hermanssonia centrifuga</name>
    <dbReference type="NCBI Taxonomy" id="98765"/>
    <lineage>
        <taxon>Eukaryota</taxon>
        <taxon>Fungi</taxon>
        <taxon>Dikarya</taxon>
        <taxon>Basidiomycota</taxon>
        <taxon>Agaricomycotina</taxon>
        <taxon>Agaricomycetes</taxon>
        <taxon>Polyporales</taxon>
        <taxon>Meruliaceae</taxon>
        <taxon>Hermanssonia</taxon>
    </lineage>
</organism>
<keyword evidence="5 6" id="KW-1015">Disulfide bond</keyword>
<evidence type="ECO:0000313" key="7">
    <source>
        <dbReference type="EMBL" id="PSR75328.1"/>
    </source>
</evidence>
<dbReference type="Pfam" id="PF01185">
    <property type="entry name" value="Hydrophobin"/>
    <property type="match status" value="1"/>
</dbReference>
<keyword evidence="4 6" id="KW-0964">Secreted</keyword>
<dbReference type="AlphaFoldDB" id="A0A2R6NS81"/>
<evidence type="ECO:0000256" key="2">
    <source>
        <dbReference type="ARBA" id="ARBA00010446"/>
    </source>
</evidence>
<evidence type="ECO:0000256" key="6">
    <source>
        <dbReference type="RuleBase" id="RU365009"/>
    </source>
</evidence>
<dbReference type="CDD" id="cd23507">
    <property type="entry name" value="hydrophobin_I"/>
    <property type="match status" value="1"/>
</dbReference>
<comment type="subcellular location">
    <subcellularLocation>
        <location evidence="1 6">Secreted</location>
        <location evidence="1 6">Cell wall</location>
    </subcellularLocation>
</comment>
<name>A0A2R6NS81_9APHY</name>
<evidence type="ECO:0000256" key="1">
    <source>
        <dbReference type="ARBA" id="ARBA00004191"/>
    </source>
</evidence>
<gene>
    <name evidence="7" type="ORF">PHLCEN_2v9191</name>
</gene>
<comment type="similarity">
    <text evidence="2 6">Belongs to the fungal hydrophobin family.</text>
</comment>
<comment type="caution">
    <text evidence="7">The sequence shown here is derived from an EMBL/GenBank/DDBJ whole genome shotgun (WGS) entry which is preliminary data.</text>
</comment>
<keyword evidence="3 6" id="KW-0134">Cell wall</keyword>
<dbReference type="EMBL" id="MLYV02000906">
    <property type="protein sequence ID" value="PSR75328.1"/>
    <property type="molecule type" value="Genomic_DNA"/>
</dbReference>
<dbReference type="GO" id="GO:0005199">
    <property type="term" value="F:structural constituent of cell wall"/>
    <property type="evidence" value="ECO:0007669"/>
    <property type="project" value="InterPro"/>
</dbReference>
<evidence type="ECO:0000256" key="5">
    <source>
        <dbReference type="ARBA" id="ARBA00023157"/>
    </source>
</evidence>
<protein>
    <recommendedName>
        <fullName evidence="6">Hydrophobin</fullName>
    </recommendedName>
</protein>
<reference evidence="7 8" key="1">
    <citation type="submission" date="2018-02" db="EMBL/GenBank/DDBJ databases">
        <title>Genome sequence of the basidiomycete white-rot fungus Phlebia centrifuga.</title>
        <authorList>
            <person name="Granchi Z."/>
            <person name="Peng M."/>
            <person name="de Vries R.P."/>
            <person name="Hilden K."/>
            <person name="Makela M.R."/>
            <person name="Grigoriev I."/>
            <person name="Riley R."/>
        </authorList>
    </citation>
    <scope>NUCLEOTIDE SEQUENCE [LARGE SCALE GENOMIC DNA]</scope>
    <source>
        <strain evidence="7 8">FBCC195</strain>
    </source>
</reference>
<dbReference type="Proteomes" id="UP000186601">
    <property type="component" value="Unassembled WGS sequence"/>
</dbReference>